<protein>
    <recommendedName>
        <fullName evidence="3">Thrombospondin-like N-terminal domain-containing protein</fullName>
    </recommendedName>
</protein>
<dbReference type="Gene3D" id="1.20.5.320">
    <property type="entry name" value="6-Phosphogluconate Dehydrogenase, domain 3"/>
    <property type="match status" value="1"/>
</dbReference>
<proteinExistence type="predicted"/>
<dbReference type="EMBL" id="JADDUC020000003">
    <property type="protein sequence ID" value="KAI1241151.1"/>
    <property type="molecule type" value="Genomic_DNA"/>
</dbReference>
<evidence type="ECO:0000256" key="1">
    <source>
        <dbReference type="ARBA" id="ARBA00022729"/>
    </source>
</evidence>
<reference evidence="5 6" key="2">
    <citation type="journal article" date="2021" name="J. Hered.">
        <title>Feather Gene Expression Elucidates the Developmental Basis of Plumage Iridescence in African Starlings.</title>
        <authorList>
            <person name="Rubenstein D.R."/>
            <person name="Corvelo A."/>
            <person name="MacManes M.D."/>
            <person name="Maia R."/>
            <person name="Narzisi G."/>
            <person name="Rousaki A."/>
            <person name="Vandenabeele P."/>
            <person name="Shawkey M.D."/>
            <person name="Solomon J."/>
        </authorList>
    </citation>
    <scope>NUCLEOTIDE SEQUENCE [LARGE SCALE GENOMIC DNA]</scope>
    <source>
        <strain evidence="5">SS15</strain>
    </source>
</reference>
<dbReference type="Proteomes" id="UP000618051">
    <property type="component" value="Unassembled WGS sequence"/>
</dbReference>
<comment type="caution">
    <text evidence="4">The sequence shown here is derived from an EMBL/GenBank/DDBJ whole genome shotgun (WGS) entry which is preliminary data.</text>
</comment>
<dbReference type="AlphaFoldDB" id="A0A835NH48"/>
<evidence type="ECO:0000256" key="2">
    <source>
        <dbReference type="ARBA" id="ARBA00022737"/>
    </source>
</evidence>
<keyword evidence="6" id="KW-1185">Reference proteome</keyword>
<dbReference type="InterPro" id="IPR013320">
    <property type="entry name" value="ConA-like_dom_sf"/>
</dbReference>
<evidence type="ECO:0000259" key="3">
    <source>
        <dbReference type="SMART" id="SM00210"/>
    </source>
</evidence>
<evidence type="ECO:0000313" key="6">
    <source>
        <dbReference type="Proteomes" id="UP000618051"/>
    </source>
</evidence>
<organism evidence="4">
    <name type="scientific">Lamprotornis superbus</name>
    <dbReference type="NCBI Taxonomy" id="245042"/>
    <lineage>
        <taxon>Eukaryota</taxon>
        <taxon>Metazoa</taxon>
        <taxon>Chordata</taxon>
        <taxon>Craniata</taxon>
        <taxon>Vertebrata</taxon>
        <taxon>Euteleostomi</taxon>
        <taxon>Archelosauria</taxon>
        <taxon>Archosauria</taxon>
        <taxon>Dinosauria</taxon>
        <taxon>Saurischia</taxon>
        <taxon>Theropoda</taxon>
        <taxon>Coelurosauria</taxon>
        <taxon>Aves</taxon>
        <taxon>Neognathae</taxon>
        <taxon>Neoaves</taxon>
        <taxon>Telluraves</taxon>
        <taxon>Australaves</taxon>
        <taxon>Passeriformes</taxon>
        <taxon>Sturnidae</taxon>
        <taxon>Lamprotornis</taxon>
    </lineage>
</organism>
<keyword evidence="2" id="KW-0677">Repeat</keyword>
<dbReference type="Pfam" id="PF01391">
    <property type="entry name" value="Collagen"/>
    <property type="match status" value="1"/>
</dbReference>
<dbReference type="InterPro" id="IPR048287">
    <property type="entry name" value="TSPN-like_N"/>
</dbReference>
<dbReference type="OrthoDB" id="10256829at2759"/>
<keyword evidence="1" id="KW-0732">Signal</keyword>
<dbReference type="PANTHER" id="PTHR24637:SF421">
    <property type="entry name" value="CUTICLE COLLAGEN DPY-2"/>
    <property type="match status" value="1"/>
</dbReference>
<accession>A0A835NH48</accession>
<dbReference type="EMBL" id="JADDUC010000241">
    <property type="protein sequence ID" value="KAG0115030.1"/>
    <property type="molecule type" value="Genomic_DNA"/>
</dbReference>
<reference evidence="5" key="3">
    <citation type="submission" date="2022-01" db="EMBL/GenBank/DDBJ databases">
        <authorList>
            <person name="Rubenstein D.R."/>
        </authorList>
    </citation>
    <scope>NUCLEOTIDE SEQUENCE</scope>
    <source>
        <strain evidence="5">SS15</strain>
        <tissue evidence="5">Liver</tissue>
    </source>
</reference>
<dbReference type="SMART" id="SM00210">
    <property type="entry name" value="TSPN"/>
    <property type="match status" value="1"/>
</dbReference>
<dbReference type="InterPro" id="IPR008160">
    <property type="entry name" value="Collagen"/>
</dbReference>
<name>A0A835NH48_9PASS</name>
<reference evidence="4" key="1">
    <citation type="submission" date="2020-10" db="EMBL/GenBank/DDBJ databases">
        <title>Feather gene expression reveals the developmental basis of iridescence in African starlings.</title>
        <authorList>
            <person name="Rubenstein D.R."/>
        </authorList>
    </citation>
    <scope>NUCLEOTIDE SEQUENCE</scope>
    <source>
        <strain evidence="4">SS15</strain>
        <tissue evidence="4">Liver</tissue>
    </source>
</reference>
<dbReference type="SUPFAM" id="SSF49899">
    <property type="entry name" value="Concanavalin A-like lectins/glucanases"/>
    <property type="match status" value="1"/>
</dbReference>
<feature type="domain" description="Thrombospondin-like N-terminal" evidence="3">
    <location>
        <begin position="2"/>
        <end position="147"/>
    </location>
</feature>
<evidence type="ECO:0000313" key="4">
    <source>
        <dbReference type="EMBL" id="KAG0115030.1"/>
    </source>
</evidence>
<sequence>MMQVFPNGLPEEYSLIATFRVRRNTKKERWYIWQVLNQYDTPEISVLLDGTKKVVEYMTKSSQGNILHYTFKSREIYPLFDRQWHKLGISVQSGIISLYLDCNLIERKQTDEKFTIDLQGRTLIASRAADDKPVDIELHHLAVYCNSQLATEDTCCEISADLGEAGLPGVAGLPGQKGEKGEKHLNFLKVNVAFQVVKVMKVKRVKKEIKENQDQKAFLEQRVCWRVPKVHLAKKVKGGDEASQAFQENQGHQDLLVYQEILGYQETQELKEKRVTLVELWDRLDIRVQKEIWGLLDQVCLEHQVPLVFLETQVQGGQRVILAQEVLQAFLVEKDQKEAKVNVDFLDLQEKRAMRGSQEDLDIPVQLEQKEKRVVKVLLGNLDHLGLRVQKGILEQWYGDRGPAGAPGVSGTPGERGPIGDIGFPGPEGPQGKPGINGKDGLPGPPADAISLEEIKKYIKQEVLKVFEVMFTESFSLSQSFSITVIEDRKGKEASLELDCLVTLDHLALQLLACQAHQEHQAHRDRRGHQDPTGDAIRLIAITIVLGTDPH</sequence>
<dbReference type="PANTHER" id="PTHR24637">
    <property type="entry name" value="COLLAGEN"/>
    <property type="match status" value="1"/>
</dbReference>
<dbReference type="Gene3D" id="2.60.120.200">
    <property type="match status" value="1"/>
</dbReference>
<gene>
    <name evidence="5" type="ORF">IHE44_0009615</name>
    <name evidence="4" type="ORF">IHE44_006838</name>
</gene>
<evidence type="ECO:0000313" key="5">
    <source>
        <dbReference type="EMBL" id="KAI1241151.1"/>
    </source>
</evidence>